<proteinExistence type="predicted"/>
<evidence type="ECO:0000313" key="2">
    <source>
        <dbReference type="Proteomes" id="UP001303386"/>
    </source>
</evidence>
<dbReference type="Proteomes" id="UP001303386">
    <property type="component" value="Unassembled WGS sequence"/>
</dbReference>
<accession>A0AAW9LMI8</accession>
<sequence length="106" mass="11131">MGVFFGGVQVIGGSGITTSSLMTGNVIGVIAGATLMFHGFGTMAEKLDGVNFSEKYNEDASQFLGFSRGLGKLSHQVVDLSTSFYGLAKLTLIEKPNTPAHSLLRS</sequence>
<dbReference type="RefSeq" id="WP_230250388.1">
    <property type="nucleotide sequence ID" value="NZ_JAJKKF010000010.1"/>
</dbReference>
<dbReference type="Pfam" id="PF13988">
    <property type="entry name" value="DUF4225"/>
    <property type="match status" value="1"/>
</dbReference>
<evidence type="ECO:0000313" key="1">
    <source>
        <dbReference type="EMBL" id="MEA8799295.1"/>
    </source>
</evidence>
<dbReference type="AlphaFoldDB" id="A0AAW9LMI8"/>
<protein>
    <submittedName>
        <fullName evidence="1">DUF4225 domain-containing protein</fullName>
    </submittedName>
</protein>
<organism evidence="1 2">
    <name type="scientific">Klebsiella aerogenes</name>
    <name type="common">Enterobacter aerogenes</name>
    <dbReference type="NCBI Taxonomy" id="548"/>
    <lineage>
        <taxon>Bacteria</taxon>
        <taxon>Pseudomonadati</taxon>
        <taxon>Pseudomonadota</taxon>
        <taxon>Gammaproteobacteria</taxon>
        <taxon>Enterobacterales</taxon>
        <taxon>Enterobacteriaceae</taxon>
        <taxon>Klebsiella/Raoultella group</taxon>
        <taxon>Klebsiella</taxon>
    </lineage>
</organism>
<gene>
    <name evidence="1" type="ORF">PZT46_08515</name>
</gene>
<dbReference type="EMBL" id="JARELW010000003">
    <property type="protein sequence ID" value="MEA8799295.1"/>
    <property type="molecule type" value="Genomic_DNA"/>
</dbReference>
<name>A0AAW9LMI8_KLEAE</name>
<dbReference type="InterPro" id="IPR025320">
    <property type="entry name" value="DUF4225"/>
</dbReference>
<comment type="caution">
    <text evidence="1">The sequence shown here is derived from an EMBL/GenBank/DDBJ whole genome shotgun (WGS) entry which is preliminary data.</text>
</comment>
<reference evidence="1" key="1">
    <citation type="journal article" date="2023" name="J. Hosp. Infect.">
        <title>Cross-contamination of carbapenem-resistant Gram-negative bacteria between patients and hospital environment in the first year of a newly built surgical ward.</title>
        <authorList>
            <person name="Boutin S."/>
            <person name="Scherrer M."/>
            <person name="Spath I."/>
            <person name="Kocer K."/>
            <person name="Heeg K."/>
            <person name="Nurjadi D."/>
        </authorList>
    </citation>
    <scope>NUCLEOTIDE SEQUENCE</scope>
    <source>
        <strain evidence="1">KE10384</strain>
    </source>
</reference>